<feature type="transmembrane region" description="Helical" evidence="4">
    <location>
        <begin position="12"/>
        <end position="33"/>
    </location>
</feature>
<protein>
    <recommendedName>
        <fullName evidence="7">Alkyl transferase</fullName>
    </recommendedName>
</protein>
<dbReference type="InterPro" id="IPR036424">
    <property type="entry name" value="UPP_synth-like_sf"/>
</dbReference>
<accession>A0A4D9CXI7</accession>
<organism evidence="5 6">
    <name type="scientific">Nannochloropsis salina CCMP1776</name>
    <dbReference type="NCBI Taxonomy" id="1027361"/>
    <lineage>
        <taxon>Eukaryota</taxon>
        <taxon>Sar</taxon>
        <taxon>Stramenopiles</taxon>
        <taxon>Ochrophyta</taxon>
        <taxon>Eustigmatophyceae</taxon>
        <taxon>Eustigmatales</taxon>
        <taxon>Monodopsidaceae</taxon>
        <taxon>Microchloropsis</taxon>
        <taxon>Microchloropsis salina</taxon>
    </lineage>
</organism>
<dbReference type="OrthoDB" id="4173905at2759"/>
<dbReference type="GO" id="GO:0005783">
    <property type="term" value="C:endoplasmic reticulum"/>
    <property type="evidence" value="ECO:0007669"/>
    <property type="project" value="TreeGrafter"/>
</dbReference>
<dbReference type="Gene3D" id="3.40.1180.10">
    <property type="entry name" value="Decaprenyl diphosphate synthase-like"/>
    <property type="match status" value="1"/>
</dbReference>
<feature type="region of interest" description="Disordered" evidence="3">
    <location>
        <begin position="136"/>
        <end position="180"/>
    </location>
</feature>
<feature type="region of interest" description="Disordered" evidence="3">
    <location>
        <begin position="81"/>
        <end position="102"/>
    </location>
</feature>
<keyword evidence="4" id="KW-0472">Membrane</keyword>
<sequence>MSTELMAGLLAPPVLVTLGVLVLVSLSSWLAMLGRKLVFPIPRDAPAHGLLLCSRPLQALIAFFSSHDPAAAPACRITSASCPPPDAPADSSPFPSSSSGPLSEDLFWSDRLPRHVPDARTHSFAPAGFVPDLPSKCSPSTKASVSPASPPAAAPTDPAADALPPPLPTPDSPPSRPSCPIQHLAIIMDGNRRYGRARHSDPLRGHAEGGRVLSNVSRWCLEQGVAVLTVYAFSTENWRRDPREVAALMQLFLEHAARLREEARALGIRVCVLSTEPARLPRPVHRAMQDLEAATAHCHRLTLNLCVSYGSRGELGLAARAIARAAAAGLLDPEGVDEATLGRYLLTHPCPDPDLLLRTSGECRLSNFLLFQLAYAEMVFLDKRWPEVRARDLDLVLEGFNRRERRFGG</sequence>
<keyword evidence="2" id="KW-0808">Transferase</keyword>
<comment type="similarity">
    <text evidence="1">Belongs to the UPP synthase family.</text>
</comment>
<dbReference type="EMBL" id="SDOX01000118">
    <property type="protein sequence ID" value="TFJ82273.1"/>
    <property type="molecule type" value="Genomic_DNA"/>
</dbReference>
<evidence type="ECO:0000256" key="1">
    <source>
        <dbReference type="ARBA" id="ARBA00005432"/>
    </source>
</evidence>
<gene>
    <name evidence="5" type="ORF">NSK_006393</name>
</gene>
<evidence type="ECO:0008006" key="7">
    <source>
        <dbReference type="Google" id="ProtNLM"/>
    </source>
</evidence>
<dbReference type="SUPFAM" id="SSF64005">
    <property type="entry name" value="Undecaprenyl diphosphate synthase"/>
    <property type="match status" value="1"/>
</dbReference>
<dbReference type="PANTHER" id="PTHR10291:SF43">
    <property type="entry name" value="DEHYDRODOLICHYL DIPHOSPHATE SYNTHASE COMPLEX SUBUNIT DHDDS"/>
    <property type="match status" value="1"/>
</dbReference>
<proteinExistence type="inferred from homology"/>
<dbReference type="Proteomes" id="UP000355283">
    <property type="component" value="Unassembled WGS sequence"/>
</dbReference>
<dbReference type="CDD" id="cd00475">
    <property type="entry name" value="Cis_IPPS"/>
    <property type="match status" value="1"/>
</dbReference>
<evidence type="ECO:0000256" key="4">
    <source>
        <dbReference type="SAM" id="Phobius"/>
    </source>
</evidence>
<feature type="compositionally biased region" description="Pro residues" evidence="3">
    <location>
        <begin position="163"/>
        <end position="177"/>
    </location>
</feature>
<dbReference type="AlphaFoldDB" id="A0A4D9CXI7"/>
<evidence type="ECO:0000256" key="3">
    <source>
        <dbReference type="SAM" id="MobiDB-lite"/>
    </source>
</evidence>
<name>A0A4D9CXI7_9STRA</name>
<evidence type="ECO:0000313" key="6">
    <source>
        <dbReference type="Proteomes" id="UP000355283"/>
    </source>
</evidence>
<dbReference type="PANTHER" id="PTHR10291">
    <property type="entry name" value="DEHYDRODOLICHYL DIPHOSPHATE SYNTHASE FAMILY MEMBER"/>
    <property type="match status" value="1"/>
</dbReference>
<keyword evidence="4" id="KW-1133">Transmembrane helix</keyword>
<feature type="compositionally biased region" description="Low complexity" evidence="3">
    <location>
        <begin position="88"/>
        <end position="102"/>
    </location>
</feature>
<evidence type="ECO:0000256" key="2">
    <source>
        <dbReference type="ARBA" id="ARBA00022679"/>
    </source>
</evidence>
<feature type="compositionally biased region" description="Low complexity" evidence="3">
    <location>
        <begin position="138"/>
        <end position="147"/>
    </location>
</feature>
<dbReference type="Pfam" id="PF01255">
    <property type="entry name" value="Prenyltransf"/>
    <property type="match status" value="1"/>
</dbReference>
<dbReference type="GO" id="GO:0045547">
    <property type="term" value="F:ditrans,polycis-polyprenyl diphosphate synthase [(2E,6E)-farnesyl diphosphate specific] activity"/>
    <property type="evidence" value="ECO:0007669"/>
    <property type="project" value="TreeGrafter"/>
</dbReference>
<keyword evidence="6" id="KW-1185">Reference proteome</keyword>
<comment type="caution">
    <text evidence="5">The sequence shown here is derived from an EMBL/GenBank/DDBJ whole genome shotgun (WGS) entry which is preliminary data.</text>
</comment>
<keyword evidence="4" id="KW-0812">Transmembrane</keyword>
<dbReference type="InterPro" id="IPR001441">
    <property type="entry name" value="UPP_synth-like"/>
</dbReference>
<dbReference type="GO" id="GO:0016094">
    <property type="term" value="P:polyprenol biosynthetic process"/>
    <property type="evidence" value="ECO:0007669"/>
    <property type="project" value="TreeGrafter"/>
</dbReference>
<reference evidence="5 6" key="1">
    <citation type="submission" date="2019-01" db="EMBL/GenBank/DDBJ databases">
        <title>Nuclear Genome Assembly of the Microalgal Biofuel strain Nannochloropsis salina CCMP1776.</title>
        <authorList>
            <person name="Hovde B."/>
        </authorList>
    </citation>
    <scope>NUCLEOTIDE SEQUENCE [LARGE SCALE GENOMIC DNA]</scope>
    <source>
        <strain evidence="5 6">CCMP1776</strain>
    </source>
</reference>
<dbReference type="NCBIfam" id="TIGR00055">
    <property type="entry name" value="uppS"/>
    <property type="match status" value="1"/>
</dbReference>
<evidence type="ECO:0000313" key="5">
    <source>
        <dbReference type="EMBL" id="TFJ82273.1"/>
    </source>
</evidence>
<dbReference type="HAMAP" id="MF_01139">
    <property type="entry name" value="ISPT"/>
    <property type="match status" value="1"/>
</dbReference>